<keyword evidence="2" id="KW-0732">Signal</keyword>
<evidence type="ECO:0000256" key="2">
    <source>
        <dbReference type="ARBA" id="ARBA00022729"/>
    </source>
</evidence>
<dbReference type="Gene3D" id="1.10.530.10">
    <property type="match status" value="1"/>
</dbReference>
<keyword evidence="3" id="KW-0998">Cell outer membrane</keyword>
<dbReference type="Gene3D" id="3.40.190.10">
    <property type="entry name" value="Periplasmic binding protein-like II"/>
    <property type="match status" value="2"/>
</dbReference>
<feature type="domain" description="Solute-binding protein family 3/N-terminal" evidence="4">
    <location>
        <begin position="40"/>
        <end position="277"/>
    </location>
</feature>
<dbReference type="SUPFAM" id="SSF53955">
    <property type="entry name" value="Lysozyme-like"/>
    <property type="match status" value="1"/>
</dbReference>
<proteinExistence type="predicted"/>
<dbReference type="InterPro" id="IPR023346">
    <property type="entry name" value="Lysozyme-like_dom_sf"/>
</dbReference>
<accession>A0A3D9KXV1</accession>
<evidence type="ECO:0000256" key="1">
    <source>
        <dbReference type="ARBA" id="ARBA00004339"/>
    </source>
</evidence>
<evidence type="ECO:0000313" key="6">
    <source>
        <dbReference type="Proteomes" id="UP000256779"/>
    </source>
</evidence>
<dbReference type="SUPFAM" id="SSF53850">
    <property type="entry name" value="Periplasmic binding protein-like II"/>
    <property type="match status" value="1"/>
</dbReference>
<dbReference type="CDD" id="cd13403">
    <property type="entry name" value="MLTF-like"/>
    <property type="match status" value="1"/>
</dbReference>
<dbReference type="AlphaFoldDB" id="A0A3D9KXV1"/>
<dbReference type="Pfam" id="PF00497">
    <property type="entry name" value="SBP_bac_3"/>
    <property type="match status" value="1"/>
</dbReference>
<evidence type="ECO:0000313" key="5">
    <source>
        <dbReference type="EMBL" id="RED93634.1"/>
    </source>
</evidence>
<name>A0A3D9KXV1_MARFU</name>
<dbReference type="InterPro" id="IPR008258">
    <property type="entry name" value="Transglycosylase_SLT_dom_1"/>
</dbReference>
<dbReference type="CDD" id="cd01009">
    <property type="entry name" value="PBP2_YfhD_N"/>
    <property type="match status" value="1"/>
</dbReference>
<reference evidence="5 6" key="1">
    <citation type="submission" date="2018-07" db="EMBL/GenBank/DDBJ databases">
        <title>Genomic Encyclopedia of Type Strains, Phase IV (KMG-IV): sequencing the most valuable type-strain genomes for metagenomic binning, comparative biology and taxonomic classification.</title>
        <authorList>
            <person name="Goeker M."/>
        </authorList>
    </citation>
    <scope>NUCLEOTIDE SEQUENCE [LARGE SCALE GENOMIC DNA]</scope>
    <source>
        <strain evidence="5 6">DSM 4134</strain>
    </source>
</reference>
<organism evidence="5 6">
    <name type="scientific">Marinoscillum furvescens DSM 4134</name>
    <dbReference type="NCBI Taxonomy" id="1122208"/>
    <lineage>
        <taxon>Bacteria</taxon>
        <taxon>Pseudomonadati</taxon>
        <taxon>Bacteroidota</taxon>
        <taxon>Cytophagia</taxon>
        <taxon>Cytophagales</taxon>
        <taxon>Reichenbachiellaceae</taxon>
        <taxon>Marinoscillum</taxon>
    </lineage>
</organism>
<gene>
    <name evidence="5" type="ORF">C7460_12444</name>
</gene>
<dbReference type="Proteomes" id="UP000256779">
    <property type="component" value="Unassembled WGS sequence"/>
</dbReference>
<sequence length="480" mass="54933">MLFCLSCTQWTSSKRDQEQQRQPKEEIVDLDLDQIKARGYLTAIMDNSSTGFFIYKGRTMGYEYELLKAFTDSLGLELRINITPSLEEGFAKLNAGEGDILAYNLTITKERKKRIAFTHYHNLVEMVLVQRKPDNWRQMKLHEIEASLIRNPVDLIGKEVYVRHHSSYIDRLQNLSEEIGGDIFIIQASPEVETEAVIRQVADGFVDFTVAEKDIAMVNATYYPNLDVETAISFPTRIAWGVRKNADGLLEALNEWILDMRKEADYYVIYDKYFKSRKAALRRTRSEYFSLGGGKLSPYDSLIQHAAKELNWDWRLLAAQIFRESGFDPAAESWVGAVGLMQLMPSTAEEHRVISRTNPRESIRGGTAHLKWLQDYFAEYVPDSTQRMRFVLAAYNVGHGHVVDAIRLTEKYGANPAAWDDVKEYLIKKSNSAFFNDPVVSYGYCRGVEPVTYVSTVLSIFENYQALFPDEAIENTLPPV</sequence>
<keyword evidence="6" id="KW-1185">Reference proteome</keyword>
<dbReference type="PANTHER" id="PTHR35936">
    <property type="entry name" value="MEMBRANE-BOUND LYTIC MUREIN TRANSGLYCOSYLASE F"/>
    <property type="match status" value="1"/>
</dbReference>
<dbReference type="SMART" id="SM00062">
    <property type="entry name" value="PBPb"/>
    <property type="match status" value="1"/>
</dbReference>
<comment type="subcellular location">
    <subcellularLocation>
        <location evidence="1">Cell outer membrane</location>
        <topology evidence="1">Peripheral membrane protein</topology>
    </subcellularLocation>
</comment>
<comment type="caution">
    <text evidence="5">The sequence shown here is derived from an EMBL/GenBank/DDBJ whole genome shotgun (WGS) entry which is preliminary data.</text>
</comment>
<dbReference type="InterPro" id="IPR001638">
    <property type="entry name" value="Solute-binding_3/MltF_N"/>
</dbReference>
<dbReference type="PANTHER" id="PTHR35936:SF32">
    <property type="entry name" value="MEMBRANE-BOUND LYTIC MUREIN TRANSGLYCOSYLASE F"/>
    <property type="match status" value="1"/>
</dbReference>
<protein>
    <submittedName>
        <fullName evidence="5">Membrane-bound lytic murein transglycosylase F</fullName>
    </submittedName>
</protein>
<dbReference type="EMBL" id="QREG01000024">
    <property type="protein sequence ID" value="RED93634.1"/>
    <property type="molecule type" value="Genomic_DNA"/>
</dbReference>
<keyword evidence="3" id="KW-0472">Membrane</keyword>
<evidence type="ECO:0000256" key="3">
    <source>
        <dbReference type="ARBA" id="ARBA00023237"/>
    </source>
</evidence>
<evidence type="ECO:0000259" key="4">
    <source>
        <dbReference type="SMART" id="SM00062"/>
    </source>
</evidence>
<dbReference type="GO" id="GO:0009279">
    <property type="term" value="C:cell outer membrane"/>
    <property type="evidence" value="ECO:0007669"/>
    <property type="project" value="UniProtKB-SubCell"/>
</dbReference>
<dbReference type="Pfam" id="PF01464">
    <property type="entry name" value="SLT"/>
    <property type="match status" value="1"/>
</dbReference>